<keyword evidence="2" id="KW-1185">Reference proteome</keyword>
<dbReference type="AlphaFoldDB" id="A0A7I4Y4A2"/>
<evidence type="ECO:0000313" key="3">
    <source>
        <dbReference type="WBParaSite" id="HCON_00042940-00001"/>
    </source>
</evidence>
<evidence type="ECO:0000256" key="1">
    <source>
        <dbReference type="SAM" id="Phobius"/>
    </source>
</evidence>
<keyword evidence="1" id="KW-1133">Transmembrane helix</keyword>
<evidence type="ECO:0000313" key="2">
    <source>
        <dbReference type="Proteomes" id="UP000025227"/>
    </source>
</evidence>
<proteinExistence type="predicted"/>
<dbReference type="Proteomes" id="UP000025227">
    <property type="component" value="Unplaced"/>
</dbReference>
<keyword evidence="1" id="KW-0472">Membrane</keyword>
<reference evidence="3" key="1">
    <citation type="submission" date="2020-12" db="UniProtKB">
        <authorList>
            <consortium name="WormBaseParasite"/>
        </authorList>
    </citation>
    <scope>IDENTIFICATION</scope>
    <source>
        <strain evidence="3">MHco3</strain>
    </source>
</reference>
<name>A0A7I4Y4A2_HAECO</name>
<dbReference type="OrthoDB" id="5876467at2759"/>
<organism evidence="2 3">
    <name type="scientific">Haemonchus contortus</name>
    <name type="common">Barber pole worm</name>
    <dbReference type="NCBI Taxonomy" id="6289"/>
    <lineage>
        <taxon>Eukaryota</taxon>
        <taxon>Metazoa</taxon>
        <taxon>Ecdysozoa</taxon>
        <taxon>Nematoda</taxon>
        <taxon>Chromadorea</taxon>
        <taxon>Rhabditida</taxon>
        <taxon>Rhabditina</taxon>
        <taxon>Rhabditomorpha</taxon>
        <taxon>Strongyloidea</taxon>
        <taxon>Trichostrongylidae</taxon>
        <taxon>Haemonchus</taxon>
    </lineage>
</organism>
<dbReference type="WBParaSite" id="HCON_00042940-00001">
    <property type="protein sequence ID" value="HCON_00042940-00001"/>
    <property type="gene ID" value="HCON_00042940"/>
</dbReference>
<sequence length="144" mass="15818">ISMSCSDTEDLTKDGRFRAMVGTQASAGIVSLVISSIVLKRCSRLYFHVNCKIMIAAMLVLFIIHSIFITTMQRASSGRLRIAAPEDDRKIICASAQDPRRASSDIMAEISTTATSLPSRGTINRRLWVAGMYGGSLVRKYLDL</sequence>
<accession>A0A7I4Y4A2</accession>
<keyword evidence="1" id="KW-0812">Transmembrane</keyword>
<feature type="transmembrane region" description="Helical" evidence="1">
    <location>
        <begin position="45"/>
        <end position="69"/>
    </location>
</feature>
<feature type="transmembrane region" description="Helical" evidence="1">
    <location>
        <begin position="21"/>
        <end position="39"/>
    </location>
</feature>
<protein>
    <submittedName>
        <fullName evidence="3">G_PROTEIN_RECEP_F3_4 domain-containing protein</fullName>
    </submittedName>
</protein>